<protein>
    <submittedName>
        <fullName evidence="2">Uncharacterized protein</fullName>
    </submittedName>
</protein>
<accession>A0A6G1CH31</accession>
<dbReference type="Proteomes" id="UP000479710">
    <property type="component" value="Unassembled WGS sequence"/>
</dbReference>
<gene>
    <name evidence="2" type="ORF">E2562_018241</name>
</gene>
<comment type="caution">
    <text evidence="2">The sequence shown here is derived from an EMBL/GenBank/DDBJ whole genome shotgun (WGS) entry which is preliminary data.</text>
</comment>
<sequence>MEEDSEQGVRMVKPDSLPHASEVEVDSLPLNEAGGYEVRMAAREKEDNDEQGGVRMVNPR</sequence>
<name>A0A6G1CH31_9ORYZ</name>
<organism evidence="2 3">
    <name type="scientific">Oryza meyeriana var. granulata</name>
    <dbReference type="NCBI Taxonomy" id="110450"/>
    <lineage>
        <taxon>Eukaryota</taxon>
        <taxon>Viridiplantae</taxon>
        <taxon>Streptophyta</taxon>
        <taxon>Embryophyta</taxon>
        <taxon>Tracheophyta</taxon>
        <taxon>Spermatophyta</taxon>
        <taxon>Magnoliopsida</taxon>
        <taxon>Liliopsida</taxon>
        <taxon>Poales</taxon>
        <taxon>Poaceae</taxon>
        <taxon>BOP clade</taxon>
        <taxon>Oryzoideae</taxon>
        <taxon>Oryzeae</taxon>
        <taxon>Oryzinae</taxon>
        <taxon>Oryza</taxon>
        <taxon>Oryza meyeriana</taxon>
    </lineage>
</organism>
<evidence type="ECO:0000313" key="3">
    <source>
        <dbReference type="Proteomes" id="UP000479710"/>
    </source>
</evidence>
<proteinExistence type="predicted"/>
<dbReference type="EMBL" id="SPHZ02000009">
    <property type="protein sequence ID" value="KAF0899347.1"/>
    <property type="molecule type" value="Genomic_DNA"/>
</dbReference>
<evidence type="ECO:0000256" key="1">
    <source>
        <dbReference type="SAM" id="MobiDB-lite"/>
    </source>
</evidence>
<dbReference type="AlphaFoldDB" id="A0A6G1CH31"/>
<feature type="region of interest" description="Disordered" evidence="1">
    <location>
        <begin position="1"/>
        <end position="20"/>
    </location>
</feature>
<reference evidence="2 3" key="1">
    <citation type="submission" date="2019-11" db="EMBL/GenBank/DDBJ databases">
        <title>Whole genome sequence of Oryza granulata.</title>
        <authorList>
            <person name="Li W."/>
        </authorList>
    </citation>
    <scope>NUCLEOTIDE SEQUENCE [LARGE SCALE GENOMIC DNA]</scope>
    <source>
        <strain evidence="3">cv. Menghai</strain>
        <tissue evidence="2">Leaf</tissue>
    </source>
</reference>
<evidence type="ECO:0000313" key="2">
    <source>
        <dbReference type="EMBL" id="KAF0899347.1"/>
    </source>
</evidence>
<keyword evidence="3" id="KW-1185">Reference proteome</keyword>